<name>A0A8X8ZHD0_SALSN</name>
<keyword evidence="3" id="KW-1133">Transmembrane helix</keyword>
<keyword evidence="5" id="KW-1185">Reference proteome</keyword>
<dbReference type="AlphaFoldDB" id="A0A8X8ZHD0"/>
<evidence type="ECO:0000256" key="3">
    <source>
        <dbReference type="SAM" id="Phobius"/>
    </source>
</evidence>
<comment type="caution">
    <text evidence="4">The sequence shown here is derived from an EMBL/GenBank/DDBJ whole genome shotgun (WGS) entry which is preliminary data.</text>
</comment>
<dbReference type="PANTHER" id="PTHR31234">
    <property type="entry name" value="LATE EMBRYOGENESIS ABUNDANT (LEA) HYDROXYPROLINE-RICH GLYCOPROTEIN FAMILY"/>
    <property type="match status" value="1"/>
</dbReference>
<evidence type="ECO:0000313" key="4">
    <source>
        <dbReference type="EMBL" id="KAG6404876.1"/>
    </source>
</evidence>
<gene>
    <name evidence="4" type="ORF">SASPL_132453</name>
</gene>
<evidence type="ECO:0000313" key="5">
    <source>
        <dbReference type="Proteomes" id="UP000298416"/>
    </source>
</evidence>
<sequence length="183" mass="19879">MSDGDAAACCCCIWTCLIILALPISLISLSLKTHNPRISVEDLYIPAINVAAPSNATRLNTFVFIDLRLKNAMPLNGLRYQVVNLTLSYGGAAVAEGAVAGFYQGMMKTARKTAVLRTWGMPWEEAFDRIARGLTVDVAVEVAMAVKLRRCGVYMKRKVVVVEGVVSVDGSGEEVDEKVVRLK</sequence>
<evidence type="ECO:0008006" key="6">
    <source>
        <dbReference type="Google" id="ProtNLM"/>
    </source>
</evidence>
<evidence type="ECO:0000256" key="1">
    <source>
        <dbReference type="ARBA" id="ARBA00004370"/>
    </source>
</evidence>
<dbReference type="InterPro" id="IPR044839">
    <property type="entry name" value="NDR1-like"/>
</dbReference>
<reference evidence="4" key="1">
    <citation type="submission" date="2018-01" db="EMBL/GenBank/DDBJ databases">
        <authorList>
            <person name="Mao J.F."/>
        </authorList>
    </citation>
    <scope>NUCLEOTIDE SEQUENCE</scope>
    <source>
        <strain evidence="4">Huo1</strain>
        <tissue evidence="4">Leaf</tissue>
    </source>
</reference>
<organism evidence="4">
    <name type="scientific">Salvia splendens</name>
    <name type="common">Scarlet sage</name>
    <dbReference type="NCBI Taxonomy" id="180675"/>
    <lineage>
        <taxon>Eukaryota</taxon>
        <taxon>Viridiplantae</taxon>
        <taxon>Streptophyta</taxon>
        <taxon>Embryophyta</taxon>
        <taxon>Tracheophyta</taxon>
        <taxon>Spermatophyta</taxon>
        <taxon>Magnoliopsida</taxon>
        <taxon>eudicotyledons</taxon>
        <taxon>Gunneridae</taxon>
        <taxon>Pentapetalae</taxon>
        <taxon>asterids</taxon>
        <taxon>lamiids</taxon>
        <taxon>Lamiales</taxon>
        <taxon>Lamiaceae</taxon>
        <taxon>Nepetoideae</taxon>
        <taxon>Mentheae</taxon>
        <taxon>Salviinae</taxon>
        <taxon>Salvia</taxon>
        <taxon>Salvia subgen. Calosphace</taxon>
        <taxon>core Calosphace</taxon>
    </lineage>
</organism>
<keyword evidence="3" id="KW-0812">Transmembrane</keyword>
<proteinExistence type="predicted"/>
<dbReference type="GO" id="GO:0098542">
    <property type="term" value="P:defense response to other organism"/>
    <property type="evidence" value="ECO:0007669"/>
    <property type="project" value="InterPro"/>
</dbReference>
<accession>A0A8X8ZHD0</accession>
<comment type="subcellular location">
    <subcellularLocation>
        <location evidence="1">Membrane</location>
    </subcellularLocation>
</comment>
<protein>
    <recommendedName>
        <fullName evidence="6">Late embryogenesis abundant protein LEA-2 subgroup domain-containing protein</fullName>
    </recommendedName>
</protein>
<dbReference type="PANTHER" id="PTHR31234:SF2">
    <property type="entry name" value="OS05G0199100 PROTEIN"/>
    <property type="match status" value="1"/>
</dbReference>
<dbReference type="OrthoDB" id="908874at2759"/>
<dbReference type="EMBL" id="PNBA02000012">
    <property type="protein sequence ID" value="KAG6404876.1"/>
    <property type="molecule type" value="Genomic_DNA"/>
</dbReference>
<dbReference type="GO" id="GO:0005886">
    <property type="term" value="C:plasma membrane"/>
    <property type="evidence" value="ECO:0007669"/>
    <property type="project" value="TreeGrafter"/>
</dbReference>
<dbReference type="Proteomes" id="UP000298416">
    <property type="component" value="Unassembled WGS sequence"/>
</dbReference>
<keyword evidence="2 3" id="KW-0472">Membrane</keyword>
<feature type="transmembrane region" description="Helical" evidence="3">
    <location>
        <begin position="6"/>
        <end position="29"/>
    </location>
</feature>
<evidence type="ECO:0000256" key="2">
    <source>
        <dbReference type="ARBA" id="ARBA00023136"/>
    </source>
</evidence>
<reference evidence="4" key="2">
    <citation type="submission" date="2020-08" db="EMBL/GenBank/DDBJ databases">
        <title>Plant Genome Project.</title>
        <authorList>
            <person name="Zhang R.-G."/>
        </authorList>
    </citation>
    <scope>NUCLEOTIDE SEQUENCE</scope>
    <source>
        <strain evidence="4">Huo1</strain>
        <tissue evidence="4">Leaf</tissue>
    </source>
</reference>